<feature type="chain" id="PRO_5022927284" evidence="1">
    <location>
        <begin position="33"/>
        <end position="112"/>
    </location>
</feature>
<dbReference type="RefSeq" id="WP_149729398.1">
    <property type="nucleotide sequence ID" value="NZ_VUJV01000005.1"/>
</dbReference>
<gene>
    <name evidence="3" type="ORF">F0U44_16220</name>
</gene>
<organism evidence="3 4">
    <name type="scientific">Nocardioides humilatus</name>
    <dbReference type="NCBI Taxonomy" id="2607660"/>
    <lineage>
        <taxon>Bacteria</taxon>
        <taxon>Bacillati</taxon>
        <taxon>Actinomycetota</taxon>
        <taxon>Actinomycetes</taxon>
        <taxon>Propionibacteriales</taxon>
        <taxon>Nocardioidaceae</taxon>
        <taxon>Nocardioides</taxon>
    </lineage>
</organism>
<feature type="signal peptide" evidence="1">
    <location>
        <begin position="1"/>
        <end position="32"/>
    </location>
</feature>
<reference evidence="3 4" key="2">
    <citation type="submission" date="2019-09" db="EMBL/GenBank/DDBJ databases">
        <authorList>
            <person name="Jin C."/>
        </authorList>
    </citation>
    <scope>NUCLEOTIDE SEQUENCE [LARGE SCALE GENOMIC DNA]</scope>
    <source>
        <strain evidence="3 4">BN130099</strain>
    </source>
</reference>
<proteinExistence type="predicted"/>
<protein>
    <submittedName>
        <fullName evidence="3">PepSY domain-containing protein</fullName>
    </submittedName>
</protein>
<keyword evidence="1" id="KW-0732">Signal</keyword>
<accession>A0A5B1LDL4</accession>
<evidence type="ECO:0000259" key="2">
    <source>
        <dbReference type="Pfam" id="PF13670"/>
    </source>
</evidence>
<dbReference type="Gene3D" id="3.30.505.20">
    <property type="match status" value="1"/>
</dbReference>
<evidence type="ECO:0000313" key="4">
    <source>
        <dbReference type="Proteomes" id="UP000325003"/>
    </source>
</evidence>
<dbReference type="AlphaFoldDB" id="A0A5B1LDL4"/>
<evidence type="ECO:0000256" key="1">
    <source>
        <dbReference type="SAM" id="SignalP"/>
    </source>
</evidence>
<sequence length="112" mass="11453">MNLRSLNKKTKIGVAAGAAVLLAGGIAGTAFAGGGDDDETDRPIPAADLEQASDAALAETGGGTVTETEVNDEESKYEVEVTMDDGTQIDVQLDENFNVVGTKSEGPGHDDD</sequence>
<dbReference type="EMBL" id="VUJV01000005">
    <property type="protein sequence ID" value="KAA1417829.1"/>
    <property type="molecule type" value="Genomic_DNA"/>
</dbReference>
<dbReference type="Pfam" id="PF13670">
    <property type="entry name" value="PepSY_2"/>
    <property type="match status" value="1"/>
</dbReference>
<dbReference type="InterPro" id="IPR025711">
    <property type="entry name" value="PepSY"/>
</dbReference>
<feature type="domain" description="PepSY" evidence="2">
    <location>
        <begin position="18"/>
        <end position="97"/>
    </location>
</feature>
<keyword evidence="4" id="KW-1185">Reference proteome</keyword>
<dbReference type="Proteomes" id="UP000325003">
    <property type="component" value="Unassembled WGS sequence"/>
</dbReference>
<name>A0A5B1LDL4_9ACTN</name>
<evidence type="ECO:0000313" key="3">
    <source>
        <dbReference type="EMBL" id="KAA1417829.1"/>
    </source>
</evidence>
<reference evidence="3 4" key="1">
    <citation type="submission" date="2019-09" db="EMBL/GenBank/DDBJ databases">
        <title>Nocardioides panacisoli sp. nov., isolated from the soil of a ginseng field.</title>
        <authorList>
            <person name="Cho C."/>
        </authorList>
    </citation>
    <scope>NUCLEOTIDE SEQUENCE [LARGE SCALE GENOMIC DNA]</scope>
    <source>
        <strain evidence="3 4">BN130099</strain>
    </source>
</reference>
<comment type="caution">
    <text evidence="3">The sequence shown here is derived from an EMBL/GenBank/DDBJ whole genome shotgun (WGS) entry which is preliminary data.</text>
</comment>